<evidence type="ECO:0000256" key="1">
    <source>
        <dbReference type="ARBA" id="ARBA00022679"/>
    </source>
</evidence>
<dbReference type="SUPFAM" id="SSF56672">
    <property type="entry name" value="DNA/RNA polymerases"/>
    <property type="match status" value="1"/>
</dbReference>
<dbReference type="GO" id="GO:0004519">
    <property type="term" value="F:endonuclease activity"/>
    <property type="evidence" value="ECO:0007669"/>
    <property type="project" value="UniProtKB-KW"/>
</dbReference>
<dbReference type="Proteomes" id="UP000054721">
    <property type="component" value="Unassembled WGS sequence"/>
</dbReference>
<name>A0A0V1IJY6_9BILA</name>
<evidence type="ECO:0000256" key="6">
    <source>
        <dbReference type="ARBA" id="ARBA00022918"/>
    </source>
</evidence>
<evidence type="ECO:0000256" key="4">
    <source>
        <dbReference type="ARBA" id="ARBA00022759"/>
    </source>
</evidence>
<keyword evidence="9" id="KW-1185">Reference proteome</keyword>
<keyword evidence="5" id="KW-0378">Hydrolase</keyword>
<keyword evidence="3" id="KW-0540">Nuclease</keyword>
<dbReference type="EMBL" id="JYDW01004269">
    <property type="protein sequence ID" value="KRZ22485.1"/>
    <property type="molecule type" value="Genomic_DNA"/>
</dbReference>
<evidence type="ECO:0000259" key="7">
    <source>
        <dbReference type="Pfam" id="PF17917"/>
    </source>
</evidence>
<organism evidence="8 9">
    <name type="scientific">Trichinella nativa</name>
    <dbReference type="NCBI Taxonomy" id="6335"/>
    <lineage>
        <taxon>Eukaryota</taxon>
        <taxon>Metazoa</taxon>
        <taxon>Ecdysozoa</taxon>
        <taxon>Nematoda</taxon>
        <taxon>Enoplea</taxon>
        <taxon>Dorylaimia</taxon>
        <taxon>Trichinellida</taxon>
        <taxon>Trichinellidae</taxon>
        <taxon>Trichinella</taxon>
    </lineage>
</organism>
<dbReference type="GO" id="GO:0016787">
    <property type="term" value="F:hydrolase activity"/>
    <property type="evidence" value="ECO:0007669"/>
    <property type="project" value="UniProtKB-KW"/>
</dbReference>
<keyword evidence="1" id="KW-0808">Transferase</keyword>
<dbReference type="Pfam" id="PF17917">
    <property type="entry name" value="RT_RNaseH"/>
    <property type="match status" value="1"/>
</dbReference>
<dbReference type="InterPro" id="IPR043502">
    <property type="entry name" value="DNA/RNA_pol_sf"/>
</dbReference>
<evidence type="ECO:0000256" key="5">
    <source>
        <dbReference type="ARBA" id="ARBA00022801"/>
    </source>
</evidence>
<accession>A0A0V1IJY6</accession>
<evidence type="ECO:0000313" key="8">
    <source>
        <dbReference type="EMBL" id="KRZ22485.1"/>
    </source>
</evidence>
<sequence>MLGLVWALREFRPYLYGQRFLVCNDHSCLRWLRNSRWLESLAGLDFELEHLPGRLIGNAGA</sequence>
<dbReference type="STRING" id="6335.A0A0V1IJY6"/>
<evidence type="ECO:0000256" key="3">
    <source>
        <dbReference type="ARBA" id="ARBA00022722"/>
    </source>
</evidence>
<keyword evidence="2" id="KW-0548">Nucleotidyltransferase</keyword>
<dbReference type="AlphaFoldDB" id="A0A0V1IJY6"/>
<evidence type="ECO:0000313" key="9">
    <source>
        <dbReference type="Proteomes" id="UP000054721"/>
    </source>
</evidence>
<evidence type="ECO:0000256" key="2">
    <source>
        <dbReference type="ARBA" id="ARBA00022695"/>
    </source>
</evidence>
<keyword evidence="6" id="KW-0695">RNA-directed DNA polymerase</keyword>
<keyword evidence="4" id="KW-0255">Endonuclease</keyword>
<proteinExistence type="predicted"/>
<reference evidence="8 9" key="1">
    <citation type="submission" date="2015-05" db="EMBL/GenBank/DDBJ databases">
        <title>Evolution of Trichinella species and genotypes.</title>
        <authorList>
            <person name="Korhonen P.K."/>
            <person name="Edoardo P."/>
            <person name="Giuseppe L.R."/>
            <person name="Gasser R.B."/>
        </authorList>
    </citation>
    <scope>NUCLEOTIDE SEQUENCE [LARGE SCALE GENOMIC DNA]</scope>
    <source>
        <strain evidence="8">ISS10</strain>
    </source>
</reference>
<comment type="caution">
    <text evidence="8">The sequence shown here is derived from an EMBL/GenBank/DDBJ whole genome shotgun (WGS) entry which is preliminary data.</text>
</comment>
<feature type="domain" description="Reverse transcriptase RNase H-like" evidence="7">
    <location>
        <begin position="1"/>
        <end position="36"/>
    </location>
</feature>
<dbReference type="OrthoDB" id="427924at2759"/>
<gene>
    <name evidence="8" type="primary">pol</name>
    <name evidence="8" type="ORF">T02_6103</name>
</gene>
<protein>
    <submittedName>
        <fullName evidence="8">Retrovirus-related Pol polyprotein from transposon</fullName>
    </submittedName>
</protein>
<dbReference type="GO" id="GO:0003964">
    <property type="term" value="F:RNA-directed DNA polymerase activity"/>
    <property type="evidence" value="ECO:0007669"/>
    <property type="project" value="UniProtKB-KW"/>
</dbReference>
<feature type="non-terminal residue" evidence="8">
    <location>
        <position position="1"/>
    </location>
</feature>
<dbReference type="InterPro" id="IPR041373">
    <property type="entry name" value="RT_RNaseH"/>
</dbReference>